<keyword evidence="10" id="KW-0067">ATP-binding</keyword>
<dbReference type="GO" id="GO:0005886">
    <property type="term" value="C:plasma membrane"/>
    <property type="evidence" value="ECO:0007669"/>
    <property type="project" value="UniProtKB-SubCell"/>
</dbReference>
<keyword evidence="5" id="KW-1003">Cell membrane</keyword>
<dbReference type="Pfam" id="PF08385">
    <property type="entry name" value="DHC_N1"/>
    <property type="match status" value="1"/>
</dbReference>
<dbReference type="InterPro" id="IPR054354">
    <property type="entry name" value="DYNC2H1-like_lid"/>
</dbReference>
<dbReference type="GO" id="GO:0005858">
    <property type="term" value="C:axonemal dynein complex"/>
    <property type="evidence" value="ECO:0007669"/>
    <property type="project" value="TreeGrafter"/>
</dbReference>
<sequence>MANIVSRSRVSRILFVCLDKGDSTDNEDKKHQDMPEDLRKNYIITTVSNYFAVDHDSLSNLFDHRSLSNFLDDANCAILCAYRGKQIDLSNEIKLTDGNQCLVLFKFRPEIITPDNLYTNIFLSSMIDSPIESLYHIIKDVFAPALRDKRYADTIDSHLQNSLGNLENGLGNVLRSTSTSSSKKGSNFSSILRPSEEMRYWSEMASSTGQKAKDNERAAHFAKLFEPIRKSYENLDTLSLVELLDVVEQTQDVYDEIWQQLDYDEYPEARMKHLLTITSNALIQAVQKQLSTLDLWQDQKNFVQMKEQLRNGANVCERWAYATQTLTNKHWRAFPHHPWKGEPFQADFLTQFNKRLYEIISVRSSYEQSIRFSSQPDGLPPAKAYSSFSGLNPIQYNPYTEPLWRAAVSQFERVMQPTDREVAKKLKEHFQKIRSNPQQMLRDFTRFCDLIKREQIRKELTSERELLLGQLESYVRNLNEEFNNLCNGRRKPPMGVNQTEIVGAIVYVKQIEAKIDEVLKTGEMLLGDLSGYQRLSTLTITLKKELTNWRKDKYKEWCQDTSRAIDDPQEKLSLETSGRLMELDQKDGKLCVLYGDRLVTLLREVRQLSALSYEVPSKISKCVAIGEKFFKHGLVLKQVAHFYNTIDTQMLPSQQSMMLDLAKNFEKLVKDPKVSRGRGGGDGVQITWDNPEQLERYIQTLQSAAEKLSTENRKLRKQHTQITEIVCNMMNIDLLRQQQKWKDQVQDIRKIMDDITSQGYTTENMKPWRSYWDRQLYKALEVQYVIGLESLNENLPEIKVDLVFRQKTIQYSPSIEDIKSKYYREMKRFLSIPLNFKGCSDQTSGKNLIFQSIMARYSQQIISCFYKSNELFARLEFGIDQFKEWVVIGQLDIDQLVENNLQDVSDWERNFKALKIRGRDAEKLPNQVKYDCFTVNTSPLKASIEDHLQRLFDAMLNHLKRAIVKDIQSIDTFVNEGLESLQGRPQTHEEIGNAYKRHEELNAKRRDVLPLYEKVESKNKLLRSVAGGGHEQLVQLQMKIDKFETMMDSHQQMIQEQKDVLKKNLQSRYETFLKESDKLKSRWQQFRPKEHDMEDERKCTESLKLVREKEKEMQEMIKQKEKLIEEFKMFGLDEPSFQDLDEVTTDINRIKNVWGIYEEFQQELNELTKEDWITFRSKTYRFDEFLQNWQEKLKKLSQDEKTNDTTSSRGKQKGGSSTQSSSTSTMHMRIQQDIDLYKEVSPLFKWVRGEALSPDHWLDLFRILKMPRGTTIEKLTFGDILKSKQEIISNAEAVKDLNARAQAEHTIREALHELDVWGTSAQFSLTDYQDTRQQKLQIIKDWKDLFTQIGDNQSLLSSLKDSQYYKNFEDKAQVWEQRLGILDECLHHLNQIQRKWVYLEPIFGRGALPKEQARFKTVDKDFRDIMSDISKDSRLVQLAQRKDLSMILKTMLDQLGRCQKALNELLEEKRSIFPRFYFIGDDDLLEILGQATNPNVIQSHLKKLFAGIHSVRFDDQNQHILAMRSLDGEIVPLSTKIRITTSVEEWLNELSKEMISTLQKLLVNALNDSKKQLGQIPIEKYPSQISCLAELILFTEKCEEAIRSGQLDKCLSDVQQILEKYTNVHINTDTIEGVVMDLKYKALIMDTIHNMDVVKQLRDSRVRNLFDWLWQKQLRFYLENNKAIMRMVDAQFNYTYEYQGNAPKLVHTPLTDKCYLTLTQGMHMGFGGNPYGPAGTGKTESVKALGSTFGRQVLVFNCDEGIDVKSIGRIFIGICKCDAWGCFDEFNRLDEAVLSAVSMQIQVIQDALKSGSSSLTLLDRKININPNSGIFVTLNPAGKGYGGRSKLPDNLKQLFRPVAMSKPNNELIAEVILYSDGFKQANILARKLVALFNLCKELLTTQQHYDWGLRALKTVLKGCGTLLKNARANKVDVSSQLELQLVVQAARINTLSKLTFGDCKRFDALLQDIFPGVLLKDIEYETLRLALNEVYNEHHLLSNDMQIRKALELYEQLRQRMGVVIVGPSGSGKSVLWSMLRYALQKIGQSVKTYVMNPKSMPRTQLLGHIDIDTREWSDGVLTAASRAVVKEPLEINSWIVCDGDVDPEWVESLNSVLDDNRLLTMPSGERIQFGPNINFLFETHDLSCASPATISRMGMIFLSDEDTDVKAVVQSWLAKEPDDTRTMTEQFINDYFYEAFNWVTKQGDYVVDTTLIGTVLNGLSHLHGVKERSLFTIGLIRGLGGNLGEKSKETFAREVFKIMGEHAPDPNNILSVAYDEKTKSLISYANEEKYDLTPENFTNSFNLPVIRTVDIQRYLDYFLPWLDSKHRKPFLVVGPDGCGKGTLLRYCFRQLRSTQVAILHCSAQTSPIHVLQKLNQSCIQVSSINGRTYKPKDCENLILYMKDINLPKPDKWGTSQLIAFLQQILTYNGFYDENLEFVGLDNIQIVGSMNALNTLGRHKLSTRFTSIVRICSVGYPNEEQLQTIYGAYLRPIFQAQLQNHRLWSNSGKIHQLALSMIHVYNELRSRFTQDEQSHYLFTPRDLTRWCLSFLRYDFSSIGNDQSADSILEVWTYEACRLFKDRLVGNEARAKFDQLIEHILRSDWSSNALSALNDTYYVSWLNSGTRRILPPAGKMLSKLSSKDLIPLVERGIARFRADYRDSDVFIFREVLESMARCDRQLTTPSGSLLLAGRSGVGRRTAIGVVAAMNNMKLFSPKVGRNYGMKQFKADLKTIIQSAGVDGEQCILLMEDYQFIETTFVELINSLLSAGEVPGLYAPDEFETILGPLREESAQEGFRGTMVQYFAQRVKINLHIVLVMDFTRPDFTVICQSNPAFFKECAVQWMEGWSKESMLKIVPYILNTDDTSAATGKSKSTAVIDEELLKSFYIIYKNIDPKHSTPKRYLTFLQTYCTVYSSKKEGITKRQQHLKSGVSKLNEARTIVDDLKNKAKDKQQELAIKQREADNALSDITKSMADAGQQKTEMEHLKGKVNEETVIIEKRKRVIDDELAETQPLIDQAKQAVGSIRPETLVEIRSLRAPPDVIKDILEGVLKLMGVLDTSWTSMKARGVKEDILNFDPRNVTKDNRDSVEQLLRKKADSFTPENAAKASQVAAPLAAWVSANVKYSKVLEKIRPLEDEQDKLKKNLDHSTRKMDELRSELSQVDNKVSTLRTTFERTTNDAQRLKVDLEKAQETIDAAQNLVGKLEGEYSRWSAQVHELEGQLKTLPKLCLLSAGFITYLAGQSEDIRIIKMKKWKEELNITEKFDFRKFLSTESEQLIWKSAGLPSDDLSMENAVVILRSKLCPFLVDPSSRATEWLKTHLKDKKVEVINQQDSNFTTQLELAVRFGKTLIVQEVDGVEPVLYPVLRQDLAAQGPRHVVQIGEKTIDYNPDFRIYLTTRNPNPELLPDMESIVNEVNFTTTRAGLTGQLLATAIQHEKPELEVRKTDLLRKEEELKIELAKLEDQLLEELANAKGNILENKEVLSSLNKTKEKAATIQSALEESSQLGAALDKERNDYISLAEHGSQLYFVISDLSKVNNMYKFSLASFLRLFQRSLERTDKNSTDERISLLTKTLLKMIYAYITRSLFKADRLMFAMHLVHGMFPRKFLENEFEHFIGLSLADVKETRSLPQWVNEERAFDVTALKTNFPQFFSDLRLDDSSWVKWNSTNECELSFPEDKRLTPFQQLLVIQAFRPDRLESAMRQFVCQSLRINDISPETLNLKKLYSKETISTEPILIVISPGADPSAELRDLATEIVGKDKYSEIAMGQGQMIVAIDLLKKCSTQGTWLCLKNLHLVTSWLSTLEKELNILKPHKDFRLWLTSEVHPKFPTILLQSSIKITYEAPPGIKKNLLRTFEIWTPEMFSHGSVTRSQALFALAWFHAIVQERRKYIPQGWTKFYEFSQADLRAGYEIINNLCEQAVKRNNGEIQWEFVHGLFDQAIYGGRVDNPVDTDVLKSYLTQFFNSAIFGGAKGLKIKFGPGISLPNSTEHGSYKEICDKLDDQDLPSSFGLPANIEGSAQRINSTQIINSLKILMRTDVEVEKFDKEKWSILLTPLLNLWKKLNQDSDLIKTKVSLPSEDGTSPPIKSFLQLERYNGIHLVQNIHENLASLSKVIRGVSLITNDIQEFAKDLLQREVGQWHWGTPQIWQERWEGPSDPMQYIRAVVARAKAMQTWSLSKESDLFQHTINLSELFRPDTFLNALRQQTARESKVSMDELALVASWSSSDGIKHAKIPIKIGGLQLEGCSFDGSRLVENAPDSPSVSAFPPCYIAWVPKDVSQQGTRETISLPVYFNSDRDKIVTRLNVPCGSDQQKWLQCGAALFLKNV</sequence>
<feature type="coiled-coil region" evidence="23">
    <location>
        <begin position="3448"/>
        <end position="3475"/>
    </location>
</feature>
<feature type="domain" description="Dynein heavy chain region D6 P-loop" evidence="25">
    <location>
        <begin position="3738"/>
        <end position="3847"/>
    </location>
</feature>
<evidence type="ECO:0000259" key="34">
    <source>
        <dbReference type="Pfam" id="PF21264"/>
    </source>
</evidence>
<dbReference type="GO" id="GO:0005874">
    <property type="term" value="C:microtubule"/>
    <property type="evidence" value="ECO:0007669"/>
    <property type="project" value="UniProtKB-KW"/>
</dbReference>
<dbReference type="Pfam" id="PF12775">
    <property type="entry name" value="AAA_7"/>
    <property type="match status" value="1"/>
</dbReference>
<dbReference type="Gene3D" id="1.10.8.1220">
    <property type="match status" value="1"/>
</dbReference>
<dbReference type="EMBL" id="CAJNOQ010001541">
    <property type="protein sequence ID" value="CAF0902062.1"/>
    <property type="molecule type" value="Genomic_DNA"/>
</dbReference>
<dbReference type="FunFam" id="1.10.8.710:FF:000006">
    <property type="entry name" value="cytoplasmic dynein 2 heavy chain 1"/>
    <property type="match status" value="1"/>
</dbReference>
<feature type="coiled-coil region" evidence="23">
    <location>
        <begin position="1033"/>
        <end position="1126"/>
    </location>
</feature>
<evidence type="ECO:0000256" key="8">
    <source>
        <dbReference type="ARBA" id="ARBA00022741"/>
    </source>
</evidence>
<evidence type="ECO:0000259" key="30">
    <source>
        <dbReference type="Pfam" id="PF12780"/>
    </source>
</evidence>
<evidence type="ECO:0000256" key="16">
    <source>
        <dbReference type="ARBA" id="ARBA00023212"/>
    </source>
</evidence>
<evidence type="ECO:0000256" key="14">
    <source>
        <dbReference type="ARBA" id="ARBA00023136"/>
    </source>
</evidence>
<dbReference type="InterPro" id="IPR043157">
    <property type="entry name" value="Dynein_AAA1S"/>
</dbReference>
<dbReference type="InterPro" id="IPR041228">
    <property type="entry name" value="Dynein_C"/>
</dbReference>
<dbReference type="Pfam" id="PF12780">
    <property type="entry name" value="AAA_8"/>
    <property type="match status" value="1"/>
</dbReference>
<feature type="coiled-coil region" evidence="23">
    <location>
        <begin position="2936"/>
        <end position="2970"/>
    </location>
</feature>
<evidence type="ECO:0000256" key="4">
    <source>
        <dbReference type="ARBA" id="ARBA00022473"/>
    </source>
</evidence>
<dbReference type="InterPro" id="IPR043160">
    <property type="entry name" value="Dynein_C_barrel"/>
</dbReference>
<dbReference type="Pfam" id="PF22597">
    <property type="entry name" value="DYN_lid"/>
    <property type="match status" value="1"/>
</dbReference>
<dbReference type="InterPro" id="IPR042222">
    <property type="entry name" value="Dynein_2_N"/>
</dbReference>
<dbReference type="FunFam" id="3.40.50.300:FF:000071">
    <property type="entry name" value="Cytoplasmic dynein heavy chain 1"/>
    <property type="match status" value="1"/>
</dbReference>
<dbReference type="Gene3D" id="1.20.920.20">
    <property type="match status" value="1"/>
</dbReference>
<dbReference type="FunFam" id="3.20.180.20:FF:000002">
    <property type="entry name" value="Cytoplasmic dynein heavy chain 1"/>
    <property type="match status" value="1"/>
</dbReference>
<feature type="domain" description="Dynein heavy chain coiled coil stalk" evidence="29">
    <location>
        <begin position="2928"/>
        <end position="3246"/>
    </location>
</feature>
<feature type="domain" description="Dynein 2 heavy chain 1 cytoplasmic ATPase lid" evidence="35">
    <location>
        <begin position="2495"/>
        <end position="2588"/>
    </location>
</feature>
<feature type="domain" description="Dynein heavy chain C-terminal" evidence="33">
    <location>
        <begin position="4032"/>
        <end position="4332"/>
    </location>
</feature>
<evidence type="ECO:0000256" key="23">
    <source>
        <dbReference type="SAM" id="Coils"/>
    </source>
</evidence>
<keyword evidence="8" id="KW-0547">Nucleotide-binding</keyword>
<dbReference type="Gene3D" id="1.20.920.30">
    <property type="match status" value="1"/>
</dbReference>
<dbReference type="InterPro" id="IPR042228">
    <property type="entry name" value="Dynein_linker_3"/>
</dbReference>
<dbReference type="EMBL" id="CAJOBC010001541">
    <property type="protein sequence ID" value="CAF3684384.1"/>
    <property type="molecule type" value="Genomic_DNA"/>
</dbReference>
<reference evidence="36" key="1">
    <citation type="submission" date="2021-02" db="EMBL/GenBank/DDBJ databases">
        <authorList>
            <person name="Nowell W R."/>
        </authorList>
    </citation>
    <scope>NUCLEOTIDE SEQUENCE</scope>
</reference>
<dbReference type="InterPro" id="IPR035706">
    <property type="entry name" value="AAA_9"/>
</dbReference>
<dbReference type="Gene3D" id="1.20.1270.280">
    <property type="match status" value="1"/>
</dbReference>
<dbReference type="Gene3D" id="3.10.490.20">
    <property type="match status" value="1"/>
</dbReference>
<feature type="compositionally biased region" description="Low complexity" evidence="24">
    <location>
        <begin position="1205"/>
        <end position="1225"/>
    </location>
</feature>
<evidence type="ECO:0000256" key="21">
    <source>
        <dbReference type="ARBA" id="ARBA00083259"/>
    </source>
</evidence>
<dbReference type="FunFam" id="1.20.140.100:FF:000002">
    <property type="entry name" value="Cytoplasmic dynein heavy chain 1"/>
    <property type="match status" value="1"/>
</dbReference>
<evidence type="ECO:0000259" key="29">
    <source>
        <dbReference type="Pfam" id="PF12777"/>
    </source>
</evidence>
<dbReference type="Gene3D" id="1.10.8.720">
    <property type="entry name" value="Region D6 of dynein motor"/>
    <property type="match status" value="1"/>
</dbReference>
<keyword evidence="16" id="KW-0206">Cytoskeleton</keyword>
<dbReference type="InterPro" id="IPR042219">
    <property type="entry name" value="AAA_lid_11_sf"/>
</dbReference>
<dbReference type="InterPro" id="IPR026983">
    <property type="entry name" value="DHC"/>
</dbReference>
<dbReference type="Pfam" id="PF03028">
    <property type="entry name" value="Dynein_heavy"/>
    <property type="match status" value="1"/>
</dbReference>
<comment type="subcellular location">
    <subcellularLocation>
        <location evidence="1">Cell membrane</location>
        <topology evidence="1">Peripheral membrane protein</topology>
    </subcellularLocation>
    <subcellularLocation>
        <location evidence="2">Cytoplasm</location>
        <location evidence="2">Cytoskeleton</location>
        <location evidence="2">Cilium axoneme</location>
    </subcellularLocation>
</comment>
<evidence type="ECO:0000313" key="37">
    <source>
        <dbReference type="EMBL" id="CAF3684384.1"/>
    </source>
</evidence>
<dbReference type="SUPFAM" id="SSF52540">
    <property type="entry name" value="P-loop containing nucleoside triphosphate hydrolases"/>
    <property type="match status" value="4"/>
</dbReference>
<dbReference type="PANTHER" id="PTHR46532">
    <property type="entry name" value="MALE FERTILITY FACTOR KL5"/>
    <property type="match status" value="1"/>
</dbReference>
<evidence type="ECO:0000313" key="38">
    <source>
        <dbReference type="Proteomes" id="UP000663829"/>
    </source>
</evidence>
<dbReference type="InterPro" id="IPR041658">
    <property type="entry name" value="AAA_lid_11"/>
</dbReference>
<dbReference type="SUPFAM" id="SSF57997">
    <property type="entry name" value="Tropomyosin"/>
    <property type="match status" value="1"/>
</dbReference>
<evidence type="ECO:0000259" key="27">
    <source>
        <dbReference type="Pfam" id="PF08393"/>
    </source>
</evidence>
<evidence type="ECO:0000256" key="11">
    <source>
        <dbReference type="ARBA" id="ARBA00023017"/>
    </source>
</evidence>
<dbReference type="Pfam" id="PF18198">
    <property type="entry name" value="AAA_lid_11"/>
    <property type="match status" value="1"/>
</dbReference>
<feature type="domain" description="Dynein heavy chain hydrolytic ATP-binding dynein motor region" evidence="28">
    <location>
        <begin position="1694"/>
        <end position="2030"/>
    </location>
</feature>
<dbReference type="InterPro" id="IPR024317">
    <property type="entry name" value="Dynein_heavy_chain_D4_dom"/>
</dbReference>
<evidence type="ECO:0000256" key="5">
    <source>
        <dbReference type="ARBA" id="ARBA00022475"/>
    </source>
</evidence>
<evidence type="ECO:0000256" key="2">
    <source>
        <dbReference type="ARBA" id="ARBA00004430"/>
    </source>
</evidence>
<evidence type="ECO:0000256" key="17">
    <source>
        <dbReference type="ARBA" id="ARBA00023273"/>
    </source>
</evidence>
<keyword evidence="11" id="KW-0243">Dynein</keyword>
<feature type="domain" description="Dynein heavy chain linker" evidence="27">
    <location>
        <begin position="1140"/>
        <end position="1564"/>
    </location>
</feature>
<evidence type="ECO:0000259" key="35">
    <source>
        <dbReference type="Pfam" id="PF22597"/>
    </source>
</evidence>
<dbReference type="PANTHER" id="PTHR46532:SF15">
    <property type="entry name" value="CYTOPLASMIC DYNEIN 2 HEAVY CHAIN 1"/>
    <property type="match status" value="1"/>
</dbReference>
<dbReference type="FunFam" id="1.10.8.720:FF:000006">
    <property type="entry name" value="cytoplasmic dynein 2 heavy chain 1"/>
    <property type="match status" value="1"/>
</dbReference>
<dbReference type="Proteomes" id="UP000681722">
    <property type="component" value="Unassembled WGS sequence"/>
</dbReference>
<dbReference type="Gene3D" id="1.20.140.100">
    <property type="entry name" value="Dynein heavy chain, N-terminal domain 2"/>
    <property type="match status" value="1"/>
</dbReference>
<evidence type="ECO:0000256" key="24">
    <source>
        <dbReference type="SAM" id="MobiDB-lite"/>
    </source>
</evidence>
<dbReference type="Pfam" id="PF12781">
    <property type="entry name" value="AAA_9"/>
    <property type="match status" value="1"/>
</dbReference>
<dbReference type="Gene3D" id="3.20.180.20">
    <property type="entry name" value="Dynein heavy chain, N-terminal domain 2"/>
    <property type="match status" value="1"/>
</dbReference>
<protein>
    <recommendedName>
        <fullName evidence="18">Cytoplasmic dynein 2 heavy chain 1</fullName>
    </recommendedName>
    <alternativeName>
        <fullName evidence="20">Cytoplasmic dynein 2 heavy chain</fullName>
    </alternativeName>
    <alternativeName>
        <fullName evidence="21">Dynein cytoplasmic heavy chain 2</fullName>
    </alternativeName>
    <alternativeName>
        <fullName evidence="22">Dynein heavy chain isotype 1B</fullName>
    </alternativeName>
</protein>
<evidence type="ECO:0000256" key="13">
    <source>
        <dbReference type="ARBA" id="ARBA00023069"/>
    </source>
</evidence>
<evidence type="ECO:0000256" key="12">
    <source>
        <dbReference type="ARBA" id="ARBA00023054"/>
    </source>
</evidence>
<dbReference type="InterPro" id="IPR027417">
    <property type="entry name" value="P-loop_NTPase"/>
</dbReference>
<comment type="similarity">
    <text evidence="3">Belongs to the dynein heavy chain family.</text>
</comment>
<dbReference type="InterPro" id="IPR035699">
    <property type="entry name" value="AAA_6"/>
</dbReference>
<dbReference type="FunFam" id="3.40.50.300:FF:001810">
    <property type="entry name" value="Cytoplasmic dynein 2 heavy chain 1"/>
    <property type="match status" value="1"/>
</dbReference>
<dbReference type="FunFam" id="3.10.490.20:FF:000007">
    <property type="entry name" value="Dynein cytoplasmic 2 heavy chain 1"/>
    <property type="match status" value="1"/>
</dbReference>
<evidence type="ECO:0000259" key="26">
    <source>
        <dbReference type="Pfam" id="PF08385"/>
    </source>
</evidence>
<evidence type="ECO:0000256" key="18">
    <source>
        <dbReference type="ARBA" id="ARBA00023902"/>
    </source>
</evidence>
<organism evidence="36 38">
    <name type="scientific">Didymodactylos carnosus</name>
    <dbReference type="NCBI Taxonomy" id="1234261"/>
    <lineage>
        <taxon>Eukaryota</taxon>
        <taxon>Metazoa</taxon>
        <taxon>Spiralia</taxon>
        <taxon>Gnathifera</taxon>
        <taxon>Rotifera</taxon>
        <taxon>Eurotatoria</taxon>
        <taxon>Bdelloidea</taxon>
        <taxon>Philodinida</taxon>
        <taxon>Philodinidae</taxon>
        <taxon>Didymodactylos</taxon>
    </lineage>
</organism>
<keyword evidence="38" id="KW-1185">Reference proteome</keyword>
<dbReference type="FunFam" id="1.20.920.20:FF:000002">
    <property type="entry name" value="Cytoplasmic dynein 1 heavy chain"/>
    <property type="match status" value="1"/>
</dbReference>
<keyword evidence="4" id="KW-0217">Developmental protein</keyword>
<dbReference type="GO" id="GO:0008569">
    <property type="term" value="F:minus-end-directed microtubule motor activity"/>
    <property type="evidence" value="ECO:0007669"/>
    <property type="project" value="InterPro"/>
</dbReference>
<keyword evidence="14" id="KW-0472">Membrane</keyword>
<keyword evidence="9" id="KW-0970">Cilium biogenesis/degradation</keyword>
<dbReference type="Gene3D" id="1.20.58.1120">
    <property type="match status" value="1"/>
</dbReference>
<dbReference type="Proteomes" id="UP000663829">
    <property type="component" value="Unassembled WGS sequence"/>
</dbReference>
<dbReference type="InterPro" id="IPR013594">
    <property type="entry name" value="Dynein_heavy_tail"/>
</dbReference>
<comment type="subunit">
    <text evidence="19">The cytoplasmic dynein complex 2 is probably composed by a heavy chain DYNC2H1 homodimer and a number of DYNC2LI1 light intermediate chains.</text>
</comment>
<proteinExistence type="inferred from homology"/>
<evidence type="ECO:0000259" key="32">
    <source>
        <dbReference type="Pfam" id="PF18198"/>
    </source>
</evidence>
<evidence type="ECO:0000256" key="15">
    <source>
        <dbReference type="ARBA" id="ARBA00023175"/>
    </source>
</evidence>
<evidence type="ECO:0000256" key="22">
    <source>
        <dbReference type="ARBA" id="ARBA00083782"/>
    </source>
</evidence>
<dbReference type="GO" id="GO:0051959">
    <property type="term" value="F:dynein light intermediate chain binding"/>
    <property type="evidence" value="ECO:0007669"/>
    <property type="project" value="InterPro"/>
</dbReference>
<dbReference type="Pfam" id="PF21264">
    <property type="entry name" value="DYNC2H1_AAA_dom"/>
    <property type="match status" value="1"/>
</dbReference>
<evidence type="ECO:0000256" key="19">
    <source>
        <dbReference type="ARBA" id="ARBA00064100"/>
    </source>
</evidence>
<dbReference type="InterPro" id="IPR013602">
    <property type="entry name" value="Dynein_heavy_linker"/>
</dbReference>
<evidence type="ECO:0000256" key="7">
    <source>
        <dbReference type="ARBA" id="ARBA00022701"/>
    </source>
</evidence>
<comment type="caution">
    <text evidence="36">The sequence shown here is derived from an EMBL/GenBank/DDBJ whole genome shotgun (WGS) entry which is preliminary data.</text>
</comment>
<dbReference type="FunFam" id="3.40.50.300:FF:000710">
    <property type="entry name" value="Cytoplasmic dynein 2 heavy chain 1"/>
    <property type="match status" value="1"/>
</dbReference>
<feature type="domain" description="Dynein heavy chain ATP-binding dynein motor region" evidence="31">
    <location>
        <begin position="3282"/>
        <end position="3500"/>
    </location>
</feature>
<keyword evidence="15" id="KW-0505">Motor protein</keyword>
<dbReference type="Pfam" id="PF12774">
    <property type="entry name" value="AAA_6"/>
    <property type="match status" value="1"/>
</dbReference>
<dbReference type="Gene3D" id="1.10.8.710">
    <property type="match status" value="1"/>
</dbReference>
<keyword evidence="6" id="KW-0963">Cytoplasm</keyword>
<feature type="coiled-coil region" evidence="23">
    <location>
        <begin position="3141"/>
        <end position="3210"/>
    </location>
</feature>
<dbReference type="InterPro" id="IPR024743">
    <property type="entry name" value="Dynein_HC_stalk"/>
</dbReference>
<dbReference type="FunFam" id="1.20.920.30:FF:000006">
    <property type="entry name" value="Cytoplasmic dynein 2 heavy chain 1"/>
    <property type="match status" value="1"/>
</dbReference>
<evidence type="ECO:0000256" key="1">
    <source>
        <dbReference type="ARBA" id="ARBA00004202"/>
    </source>
</evidence>
<dbReference type="FunFam" id="3.40.50.300:FF:000598">
    <property type="entry name" value="Dynein cytoplasmic 2 heavy chain 1"/>
    <property type="match status" value="1"/>
</dbReference>
<keyword evidence="17" id="KW-0966">Cell projection</keyword>
<evidence type="ECO:0000256" key="6">
    <source>
        <dbReference type="ARBA" id="ARBA00022490"/>
    </source>
</evidence>
<feature type="domain" description="Dynein heavy chain tail" evidence="26">
    <location>
        <begin position="215"/>
        <end position="670"/>
    </location>
</feature>
<dbReference type="Pfam" id="PF08393">
    <property type="entry name" value="DHC_N2"/>
    <property type="match status" value="1"/>
</dbReference>
<dbReference type="Gene3D" id="3.40.50.300">
    <property type="entry name" value="P-loop containing nucleotide triphosphate hydrolases"/>
    <property type="match status" value="5"/>
</dbReference>
<dbReference type="InterPro" id="IPR049400">
    <property type="entry name" value="DYNC2H1_AAA_dom"/>
</dbReference>
<dbReference type="InterPro" id="IPR004273">
    <property type="entry name" value="Dynein_heavy_D6_P-loop"/>
</dbReference>
<keyword evidence="13" id="KW-0969">Cilium</keyword>
<dbReference type="Pfam" id="PF12777">
    <property type="entry name" value="MT"/>
    <property type="match status" value="1"/>
</dbReference>
<dbReference type="Gene3D" id="6.10.140.1060">
    <property type="match status" value="1"/>
</dbReference>
<dbReference type="GO" id="GO:0030030">
    <property type="term" value="P:cell projection organization"/>
    <property type="evidence" value="ECO:0007669"/>
    <property type="project" value="UniProtKB-KW"/>
</dbReference>
<feature type="region of interest" description="Disordered" evidence="24">
    <location>
        <begin position="1196"/>
        <end position="1225"/>
    </location>
</feature>
<dbReference type="FunFam" id="3.40.50.300:FF:000706">
    <property type="entry name" value="Cytoplasmic dynein 2 heavy chain 1"/>
    <property type="match status" value="1"/>
</dbReference>
<evidence type="ECO:0000256" key="20">
    <source>
        <dbReference type="ARBA" id="ARBA00078768"/>
    </source>
</evidence>
<feature type="domain" description="Dynein heavy chain AAA lid" evidence="32">
    <location>
        <begin position="3879"/>
        <end position="4021"/>
    </location>
</feature>
<dbReference type="GO" id="GO:0007018">
    <property type="term" value="P:microtubule-based movement"/>
    <property type="evidence" value="ECO:0007669"/>
    <property type="project" value="InterPro"/>
</dbReference>
<evidence type="ECO:0000259" key="25">
    <source>
        <dbReference type="Pfam" id="PF03028"/>
    </source>
</evidence>
<feature type="domain" description="Cytoplasmic dynein 2 heavy chain 1 AAA+ ATPase" evidence="34">
    <location>
        <begin position="2165"/>
        <end position="2258"/>
    </location>
</feature>
<dbReference type="FunFam" id="1.10.8.1220:FF:000003">
    <property type="entry name" value="Dynein cytoplasmic 2 heavy chain 1"/>
    <property type="match status" value="1"/>
</dbReference>
<accession>A0A813ZQL2</accession>
<evidence type="ECO:0000259" key="33">
    <source>
        <dbReference type="Pfam" id="PF18199"/>
    </source>
</evidence>
<evidence type="ECO:0000259" key="28">
    <source>
        <dbReference type="Pfam" id="PF12774"/>
    </source>
</evidence>
<feature type="domain" description="Dynein heavy chain AAA module D4" evidence="30">
    <location>
        <begin position="2664"/>
        <end position="2912"/>
    </location>
</feature>
<evidence type="ECO:0000259" key="31">
    <source>
        <dbReference type="Pfam" id="PF12781"/>
    </source>
</evidence>
<evidence type="ECO:0000313" key="36">
    <source>
        <dbReference type="EMBL" id="CAF0902062.1"/>
    </source>
</evidence>
<evidence type="ECO:0000256" key="10">
    <source>
        <dbReference type="ARBA" id="ARBA00022840"/>
    </source>
</evidence>
<name>A0A813ZQL2_9BILA</name>
<keyword evidence="7" id="KW-0493">Microtubule</keyword>
<evidence type="ECO:0000256" key="3">
    <source>
        <dbReference type="ARBA" id="ARBA00008887"/>
    </source>
</evidence>
<gene>
    <name evidence="36" type="ORF">GPM918_LOCUS8690</name>
    <name evidence="37" type="ORF">SRO942_LOCUS8692</name>
</gene>
<dbReference type="OrthoDB" id="10252139at2759"/>
<dbReference type="GO" id="GO:0045505">
    <property type="term" value="F:dynein intermediate chain binding"/>
    <property type="evidence" value="ECO:0007669"/>
    <property type="project" value="InterPro"/>
</dbReference>
<dbReference type="Pfam" id="PF18199">
    <property type="entry name" value="Dynein_C"/>
    <property type="match status" value="1"/>
</dbReference>
<evidence type="ECO:0000256" key="9">
    <source>
        <dbReference type="ARBA" id="ARBA00022794"/>
    </source>
</evidence>
<dbReference type="GO" id="GO:0005524">
    <property type="term" value="F:ATP binding"/>
    <property type="evidence" value="ECO:0007669"/>
    <property type="project" value="UniProtKB-KW"/>
</dbReference>
<keyword evidence="12 23" id="KW-0175">Coiled coil</keyword>